<reference evidence="2 3" key="1">
    <citation type="journal article" date="2024" name="Int. J. Syst. Evol. Microbiol.">
        <title>Lacrimispora brassicae sp. nov. isolated from fermented cabbage, and proposal of Clostridium indicum Gundawar et al. 2019 and Clostridium methoxybenzovorans Mechichi et al. 1999 as heterotypic synonyms of Lacrimispora amygdalina (Parshina et al. 2003) Haas and Blanchard 2020 and Lacrimispora indolis (McClung and McCoy 1957) Haas and Blanchard 2020, respectively.</title>
        <authorList>
            <person name="Kobayashi H."/>
            <person name="Tanizawa Y."/>
            <person name="Sakamoto M."/>
            <person name="Ohkuma M."/>
            <person name="Tohno M."/>
        </authorList>
    </citation>
    <scope>NUCLEOTIDE SEQUENCE [LARGE SCALE GENOMIC DNA]</scope>
    <source>
        <strain evidence="2 3">DSM 12857</strain>
    </source>
</reference>
<dbReference type="Proteomes" id="UP001419084">
    <property type="component" value="Unassembled WGS sequence"/>
</dbReference>
<evidence type="ECO:0000313" key="2">
    <source>
        <dbReference type="EMBL" id="GLB29486.1"/>
    </source>
</evidence>
<comment type="caution">
    <text evidence="2">The sequence shown here is derived from an EMBL/GenBank/DDBJ whole genome shotgun (WGS) entry which is preliminary data.</text>
</comment>
<accession>A0ABQ5M3G2</accession>
<keyword evidence="3" id="KW-1185">Reference proteome</keyword>
<protein>
    <recommendedName>
        <fullName evidence="4">Oxaloacetate decarboxylase</fullName>
    </recommendedName>
</protein>
<organism evidence="2 3">
    <name type="scientific">Lacrimispora amygdalina</name>
    <dbReference type="NCBI Taxonomy" id="253257"/>
    <lineage>
        <taxon>Bacteria</taxon>
        <taxon>Bacillati</taxon>
        <taxon>Bacillota</taxon>
        <taxon>Clostridia</taxon>
        <taxon>Lachnospirales</taxon>
        <taxon>Lachnospiraceae</taxon>
        <taxon>Lacrimispora</taxon>
    </lineage>
</organism>
<name>A0ABQ5M3G2_9FIRM</name>
<dbReference type="EMBL" id="BRPJ01000025">
    <property type="protein sequence ID" value="GLB29486.1"/>
    <property type="molecule type" value="Genomic_DNA"/>
</dbReference>
<keyword evidence="1" id="KW-0472">Membrane</keyword>
<evidence type="ECO:0000256" key="1">
    <source>
        <dbReference type="SAM" id="Phobius"/>
    </source>
</evidence>
<keyword evidence="1" id="KW-0812">Transmembrane</keyword>
<keyword evidence="1" id="KW-1133">Transmembrane helix</keyword>
<sequence length="51" mass="5430">MNTQNVIYALEIMGKGMASIFIVIGILTLIVVLLSKITNTSGSGQDDTSEE</sequence>
<gene>
    <name evidence="2" type="ORF">LAD12857_14090</name>
</gene>
<evidence type="ECO:0008006" key="4">
    <source>
        <dbReference type="Google" id="ProtNLM"/>
    </source>
</evidence>
<proteinExistence type="predicted"/>
<evidence type="ECO:0000313" key="3">
    <source>
        <dbReference type="Proteomes" id="UP001419084"/>
    </source>
</evidence>
<feature type="transmembrane region" description="Helical" evidence="1">
    <location>
        <begin position="12"/>
        <end position="34"/>
    </location>
</feature>
<dbReference type="RefSeq" id="WP_170313472.1">
    <property type="nucleotide sequence ID" value="NZ_BRPJ01000025.1"/>
</dbReference>
<dbReference type="NCBIfam" id="NF040909">
    <property type="entry name" value="OadG_rel_small"/>
    <property type="match status" value="1"/>
</dbReference>